<evidence type="ECO:0000313" key="4">
    <source>
        <dbReference type="Proteomes" id="UP000694569"/>
    </source>
</evidence>
<dbReference type="InterPro" id="IPR011009">
    <property type="entry name" value="Kinase-like_dom_sf"/>
</dbReference>
<protein>
    <submittedName>
        <fullName evidence="3">AarF domain containing kinase 5</fullName>
    </submittedName>
</protein>
<organism evidence="3 4">
    <name type="scientific">Leptobrachium leishanense</name>
    <name type="common">Leishan spiny toad</name>
    <dbReference type="NCBI Taxonomy" id="445787"/>
    <lineage>
        <taxon>Eukaryota</taxon>
        <taxon>Metazoa</taxon>
        <taxon>Chordata</taxon>
        <taxon>Craniata</taxon>
        <taxon>Vertebrata</taxon>
        <taxon>Euteleostomi</taxon>
        <taxon>Amphibia</taxon>
        <taxon>Batrachia</taxon>
        <taxon>Anura</taxon>
        <taxon>Pelobatoidea</taxon>
        <taxon>Megophryidae</taxon>
        <taxon>Leptobrachium</taxon>
    </lineage>
</organism>
<dbReference type="SUPFAM" id="SSF56112">
    <property type="entry name" value="Protein kinase-like (PK-like)"/>
    <property type="match status" value="1"/>
</dbReference>
<accession>A0A8C5MSY0</accession>
<reference evidence="3" key="1">
    <citation type="submission" date="2025-08" db="UniProtKB">
        <authorList>
            <consortium name="Ensembl"/>
        </authorList>
    </citation>
    <scope>IDENTIFICATION</scope>
</reference>
<dbReference type="InterPro" id="IPR004147">
    <property type="entry name" value="ABC1_dom"/>
</dbReference>
<feature type="domain" description="ABC1 atypical kinase-like" evidence="2">
    <location>
        <begin position="304"/>
        <end position="548"/>
    </location>
</feature>
<gene>
    <name evidence="3" type="primary">ADCK5</name>
</gene>
<keyword evidence="4" id="KW-1185">Reference proteome</keyword>
<comment type="similarity">
    <text evidence="1">Belongs to the protein kinase superfamily. ADCK protein kinase family.</text>
</comment>
<evidence type="ECO:0000313" key="3">
    <source>
        <dbReference type="Ensembl" id="ENSLLEP00000016513.1"/>
    </source>
</evidence>
<dbReference type="Proteomes" id="UP000694569">
    <property type="component" value="Unplaced"/>
</dbReference>
<dbReference type="OrthoDB" id="427480at2759"/>
<proteinExistence type="inferred from homology"/>
<dbReference type="InterPro" id="IPR051130">
    <property type="entry name" value="Mito_struct-func_regulator"/>
</dbReference>
<dbReference type="Pfam" id="PF03109">
    <property type="entry name" value="ABC1"/>
    <property type="match status" value="1"/>
</dbReference>
<dbReference type="Ensembl" id="ENSLLET00000017141.1">
    <property type="protein sequence ID" value="ENSLLEP00000016513.1"/>
    <property type="gene ID" value="ENSLLEG00000010514.1"/>
</dbReference>
<dbReference type="InterPro" id="IPR045307">
    <property type="entry name" value="ADCK1_dom"/>
</dbReference>
<dbReference type="AlphaFoldDB" id="A0A8C5MSY0"/>
<dbReference type="CDD" id="cd13969">
    <property type="entry name" value="ADCK1-like"/>
    <property type="match status" value="1"/>
</dbReference>
<sequence length="708" mass="80295">MSHTPPCHVTHPPVSCHTHTLVSCHTTPPLCHVTHPPSVSCHTPPFCVMSHTPLLCHVTPPFCVMSHPPPSVMSHTPPLCVMSHTPPSVSCHTPPLCVMSHTPPLCHVTHPPSVSCHTPPPLCHVTHPPCVMSHTPPSVSCHTPPPLLSINLLSLSLKIFIHFPALSSVSHFRSTPHSGRFRRVFVGSMLAVPSLGAAVYYWSEPQERRRMRILLEGIGRFWRSVVIGSQISMNYWWTTRVTLRGENENSPRYGAAMSRCHQRAADRLVEGAVQNGGLYIKLGQGLCAFNHLLPPEYTKTLRVLEDQALRRRANEVNELLVEDFGFPAERLFLEFDHEPIAAASLAQVHQATLHDGTKVAVKVQYIDLRDRFNGDIKTLELLLRLIEFMHPSFGFSWVLKDLKGTLSQELDFMNEGRNSERCARDLKSMPYITIPRVYWDFTSQRVLTADYCEGCKVSSVEGIKKQGLDLRDTAEKLIQVFAEQIFYTGFIHADPHPGNVLVNKGPDGKARLVLLDHGLYENLSVRDRTALCKLWRAIVLHNRQDMETHSAELGVKDYFLFCEILLQRPLSVPGTLSKALTQAETRYMQDMAKEHFDDIMRVLRALPRSMLLVFRNLNTVRWLNMNMGAPADRHIIMARSAVKGWRRLDGKRSAGLTRWVSVTWESCKFELALRWDSFVLRVTSLLLRLLIRFDFVPENEQIRQFIQS</sequence>
<evidence type="ECO:0000256" key="1">
    <source>
        <dbReference type="ARBA" id="ARBA00009670"/>
    </source>
</evidence>
<evidence type="ECO:0000259" key="2">
    <source>
        <dbReference type="Pfam" id="PF03109"/>
    </source>
</evidence>
<dbReference type="PANTHER" id="PTHR43173:SF28">
    <property type="entry name" value="AARF DOMAIN CONTAINING KINASE 5"/>
    <property type="match status" value="1"/>
</dbReference>
<dbReference type="PANTHER" id="PTHR43173">
    <property type="entry name" value="ABC1 FAMILY PROTEIN"/>
    <property type="match status" value="1"/>
</dbReference>
<reference evidence="3" key="2">
    <citation type="submission" date="2025-09" db="UniProtKB">
        <authorList>
            <consortium name="Ensembl"/>
        </authorList>
    </citation>
    <scope>IDENTIFICATION</scope>
</reference>
<name>A0A8C5MSY0_9ANUR</name>
<dbReference type="GeneTree" id="ENSGT00940000159821"/>